<evidence type="ECO:0000313" key="1">
    <source>
        <dbReference type="EMBL" id="ROO87247.1"/>
    </source>
</evidence>
<keyword evidence="2" id="KW-1185">Reference proteome</keyword>
<dbReference type="Proteomes" id="UP000272400">
    <property type="component" value="Unassembled WGS sequence"/>
</dbReference>
<dbReference type="GO" id="GO:0032259">
    <property type="term" value="P:methylation"/>
    <property type="evidence" value="ECO:0007669"/>
    <property type="project" value="UniProtKB-KW"/>
</dbReference>
<dbReference type="Gene3D" id="3.40.50.150">
    <property type="entry name" value="Vaccinia Virus protein VP39"/>
    <property type="match status" value="1"/>
</dbReference>
<dbReference type="SUPFAM" id="SSF53335">
    <property type="entry name" value="S-adenosyl-L-methionine-dependent methyltransferases"/>
    <property type="match status" value="1"/>
</dbReference>
<dbReference type="GO" id="GO:0008168">
    <property type="term" value="F:methyltransferase activity"/>
    <property type="evidence" value="ECO:0007669"/>
    <property type="project" value="UniProtKB-KW"/>
</dbReference>
<comment type="caution">
    <text evidence="1">The sequence shown here is derived from an EMBL/GenBank/DDBJ whole genome shotgun (WGS) entry which is preliminary data.</text>
</comment>
<evidence type="ECO:0000313" key="2">
    <source>
        <dbReference type="Proteomes" id="UP000272400"/>
    </source>
</evidence>
<dbReference type="AlphaFoldDB" id="A0A3N1D141"/>
<accession>A0A3N1D141</accession>
<proteinExistence type="predicted"/>
<keyword evidence="1" id="KW-0489">Methyltransferase</keyword>
<keyword evidence="1" id="KW-0808">Transferase</keyword>
<sequence>MPFLREFAHDPRTVGAVAPSGPALARAATAVVPGTGSPVVVELGPGTGAFTGPIQRRLAGRGRHIAVEVNVRFARRLAVSLPGVEVVHADASDLAEVLARRGLGRADVVVSGLPWAAFTGDRRHAVLSAVVASLPPHGVFTTFAYVHARWMPPARRLHAELRSRFDEVVVGRTVWANLPPALVYYCRRPVAEPGRPVRALAGAERGGDGPLTGRGSAWDHAPWIPK</sequence>
<reference evidence="1 2" key="1">
    <citation type="submission" date="2018-11" db="EMBL/GenBank/DDBJ databases">
        <title>Sequencing the genomes of 1000 actinobacteria strains.</title>
        <authorList>
            <person name="Klenk H.-P."/>
        </authorList>
    </citation>
    <scope>NUCLEOTIDE SEQUENCE [LARGE SCALE GENOMIC DNA]</scope>
    <source>
        <strain evidence="1 2">DSM 44254</strain>
    </source>
</reference>
<protein>
    <submittedName>
        <fullName evidence="1">Phospholipid N-methyltransferase</fullName>
    </submittedName>
</protein>
<dbReference type="InterPro" id="IPR029063">
    <property type="entry name" value="SAM-dependent_MTases_sf"/>
</dbReference>
<dbReference type="CDD" id="cd02440">
    <property type="entry name" value="AdoMet_MTases"/>
    <property type="match status" value="1"/>
</dbReference>
<organism evidence="1 2">
    <name type="scientific">Actinocorallia herbida</name>
    <dbReference type="NCBI Taxonomy" id="58109"/>
    <lineage>
        <taxon>Bacteria</taxon>
        <taxon>Bacillati</taxon>
        <taxon>Actinomycetota</taxon>
        <taxon>Actinomycetes</taxon>
        <taxon>Streptosporangiales</taxon>
        <taxon>Thermomonosporaceae</taxon>
        <taxon>Actinocorallia</taxon>
    </lineage>
</organism>
<gene>
    <name evidence="1" type="ORF">EDD29_4841</name>
</gene>
<dbReference type="EMBL" id="RJKE01000001">
    <property type="protein sequence ID" value="ROO87247.1"/>
    <property type="molecule type" value="Genomic_DNA"/>
</dbReference>
<dbReference type="RefSeq" id="WP_211359866.1">
    <property type="nucleotide sequence ID" value="NZ_RJKE01000001.1"/>
</dbReference>
<name>A0A3N1D141_9ACTN</name>